<protein>
    <submittedName>
        <fullName evidence="1">Peptidase, M20/M25/M40 family protein</fullName>
    </submittedName>
</protein>
<feature type="non-terminal residue" evidence="1">
    <location>
        <position position="1"/>
    </location>
</feature>
<reference evidence="1 2" key="1">
    <citation type="journal article" date="2013" name="PLoS Pathog.">
        <title>Genomic analysis of the Kiwifruit pathogen Pseudomonas syringae pv. actinidiae provides insight into the origins of an emergent plant disease.</title>
        <authorList>
            <person name="McCann H.C."/>
            <person name="Rikkerink E.H."/>
            <person name="Bertels F."/>
            <person name="Fiers M."/>
            <person name="Lu A."/>
            <person name="Rees-George J."/>
            <person name="Andersen M.T."/>
            <person name="Gleave A.P."/>
            <person name="Haubold B."/>
            <person name="Wohlers M.W."/>
            <person name="Guttman D.S."/>
            <person name="Wang P.W."/>
            <person name="Straub C."/>
            <person name="Vanneste J.L."/>
            <person name="Rainey P.B."/>
            <person name="Templeton M.D."/>
        </authorList>
    </citation>
    <scope>NUCLEOTIDE SEQUENCE [LARGE SCALE GENOMIC DNA]</scope>
    <source>
        <strain evidence="1 2">ICMP 19096</strain>
    </source>
</reference>
<evidence type="ECO:0000313" key="1">
    <source>
        <dbReference type="EMBL" id="EPN50958.1"/>
    </source>
</evidence>
<dbReference type="Gene3D" id="3.40.630.10">
    <property type="entry name" value="Zn peptidases"/>
    <property type="match status" value="1"/>
</dbReference>
<gene>
    <name evidence="1" type="ORF">A245_27233</name>
</gene>
<proteinExistence type="predicted"/>
<comment type="caution">
    <text evidence="1">The sequence shown here is derived from an EMBL/GenBank/DDBJ whole genome shotgun (WGS) entry which is preliminary data.</text>
</comment>
<evidence type="ECO:0000313" key="2">
    <source>
        <dbReference type="Proteomes" id="UP000018849"/>
    </source>
</evidence>
<dbReference type="EMBL" id="AOKF01002342">
    <property type="protein sequence ID" value="EPN50958.1"/>
    <property type="molecule type" value="Genomic_DNA"/>
</dbReference>
<dbReference type="AlphaFoldDB" id="A0A656JT03"/>
<dbReference type="SUPFAM" id="SSF55031">
    <property type="entry name" value="Bacterial exopeptidase dimerisation domain"/>
    <property type="match status" value="1"/>
</dbReference>
<name>A0A656JT03_PSESF</name>
<dbReference type="InterPro" id="IPR036264">
    <property type="entry name" value="Bact_exopeptidase_dim_dom"/>
</dbReference>
<organism evidence="1 2">
    <name type="scientific">Pseudomonas syringae pv. actinidiae ICMP 19096</name>
    <dbReference type="NCBI Taxonomy" id="1194405"/>
    <lineage>
        <taxon>Bacteria</taxon>
        <taxon>Pseudomonadati</taxon>
        <taxon>Pseudomonadota</taxon>
        <taxon>Gammaproteobacteria</taxon>
        <taxon>Pseudomonadales</taxon>
        <taxon>Pseudomonadaceae</taxon>
        <taxon>Pseudomonas</taxon>
        <taxon>Pseudomonas syringae</taxon>
    </lineage>
</organism>
<sequence>FNAGEAINVIPETAVLRGTVRCLQTPVREKVQQLIGEFVERLPVAFGVRGELVYNVGYPVTENHVEAAATIRRAAIAAVG</sequence>
<accession>A0A656JT03</accession>
<dbReference type="Proteomes" id="UP000018849">
    <property type="component" value="Unassembled WGS sequence"/>
</dbReference>
<feature type="non-terminal residue" evidence="1">
    <location>
        <position position="80"/>
    </location>
</feature>
<dbReference type="Gene3D" id="3.30.70.360">
    <property type="match status" value="1"/>
</dbReference>